<dbReference type="RefSeq" id="YP_002822228.1">
    <property type="nucleotide sequence ID" value="NC_012584.1"/>
</dbReference>
<dbReference type="GeneID" id="7778931"/>
<dbReference type="Proteomes" id="UP000141842">
    <property type="component" value="Segment"/>
</dbReference>
<evidence type="ECO:0000313" key="1">
    <source>
        <dbReference type="EMBL" id="ACJ14529.1"/>
    </source>
</evidence>
<evidence type="ECO:0000313" key="2">
    <source>
        <dbReference type="Proteomes" id="UP000141842"/>
    </source>
</evidence>
<protein>
    <submittedName>
        <fullName evidence="1">E4 ORFA</fullName>
    </submittedName>
</protein>
<dbReference type="KEGG" id="vg:7778931"/>
<keyword evidence="2" id="KW-1185">Reference proteome</keyword>
<proteinExistence type="predicted"/>
<sequence length="129" mass="14301">MLWIQNLLVIRTSCDPEIFAGLSMADKQLLHTAMLSACRKAMEYCCDDDEPGTTWGSATPLGACTFLCAFGGSSFDKYPEGKDPDELFDDFYECAWYSLKTAASLKKAPQLPYDKCITCTMLPNIIDEA</sequence>
<reference evidence="1 2" key="1">
    <citation type="journal article" date="2009" name="J. Virol.">
        <title>A novel cardiotropic murine adenovirus representing a distinct species of mastadenoviruses.</title>
        <authorList>
            <person name="Klempa B."/>
            <person name="Kruger D.H."/>
            <person name="Auste B."/>
            <person name="Stanko M."/>
            <person name="Krawczyk A."/>
            <person name="Nickel K.F."/>
            <person name="Uberla K."/>
            <person name="Stang A."/>
        </authorList>
    </citation>
    <scope>NUCLEOTIDE SEQUENCE [LARGE SCALE GENOMIC DNA]</scope>
</reference>
<dbReference type="EMBL" id="EU835513">
    <property type="protein sequence ID" value="ACJ14529.1"/>
    <property type="molecule type" value="Genomic_DNA"/>
</dbReference>
<organism evidence="1 2">
    <name type="scientific">Murine adenovirus 3</name>
    <dbReference type="NCBI Taxonomy" id="573199"/>
    <lineage>
        <taxon>Viruses</taxon>
        <taxon>Varidnaviria</taxon>
        <taxon>Bamfordvirae</taxon>
        <taxon>Preplasmiviricota</taxon>
        <taxon>Polisuviricotina</taxon>
        <taxon>Pharingeaviricetes</taxon>
        <taxon>Rowavirales</taxon>
        <taxon>Adenoviridae</taxon>
        <taxon>Mastadenovirus</taxon>
        <taxon>Mastadenovirus cordis</taxon>
        <taxon>Murine mastadenovirus C</taxon>
    </lineage>
</organism>
<name>C3SAV9_9ADEN</name>
<accession>C3SAV9</accession>